<evidence type="ECO:0000256" key="3">
    <source>
        <dbReference type="ARBA" id="ARBA00022448"/>
    </source>
</evidence>
<organism evidence="10 11">
    <name type="scientific">Sutterella seckii</name>
    <dbReference type="NCBI Taxonomy" id="1944635"/>
    <lineage>
        <taxon>Bacteria</taxon>
        <taxon>Pseudomonadati</taxon>
        <taxon>Pseudomonadota</taxon>
        <taxon>Betaproteobacteria</taxon>
        <taxon>Burkholderiales</taxon>
        <taxon>Sutterellaceae</taxon>
        <taxon>Sutterella</taxon>
    </lineage>
</organism>
<evidence type="ECO:0000256" key="5">
    <source>
        <dbReference type="ARBA" id="ARBA00022692"/>
    </source>
</evidence>
<gene>
    <name evidence="10" type="ORF">GBM96_07195</name>
</gene>
<dbReference type="PROSITE" id="PS51012">
    <property type="entry name" value="ABC_TM2"/>
    <property type="match status" value="1"/>
</dbReference>
<feature type="transmembrane region" description="Helical" evidence="8">
    <location>
        <begin position="38"/>
        <end position="57"/>
    </location>
</feature>
<dbReference type="GO" id="GO:0005886">
    <property type="term" value="C:plasma membrane"/>
    <property type="evidence" value="ECO:0007669"/>
    <property type="project" value="UniProtKB-SubCell"/>
</dbReference>
<evidence type="ECO:0000259" key="9">
    <source>
        <dbReference type="PROSITE" id="PS51012"/>
    </source>
</evidence>
<sequence>MVSVLQNAIARLRASLNRIAALVEKELIATLRDKGARIVLIVPVILQSVIFGYGASFNLDRVPWVLLNESGGSLAAEFVRRIDRAPGFELEVVARSQTEFTGAVDNSRALLGIWIPRDFSKTGEAYVALDARNSTTAGIAAGYVASIASRLNHDKGAAQAVTILDRQRFNENGITRYAIMPALILALSLIQVLLLAGLTVAREREDGTFDMMLMTPASSVEILIGKAVVPTIIACLQAFLIFLVGVFWFELPFAGSPLALGLLVFGFALSFVGLGLAISAVADTIQQAIVIVIFVMMPTIIFSGLFTSVLAMPQWMQVLSNLNPLRSAIIGLRMIYFEGASLMETVEFFWPAALAALISLALAARLFRNKIQ</sequence>
<dbReference type="EMBL" id="WEHW01000023">
    <property type="protein sequence ID" value="KAB7651016.1"/>
    <property type="molecule type" value="Genomic_DNA"/>
</dbReference>
<feature type="transmembrane region" description="Helical" evidence="8">
    <location>
        <begin position="260"/>
        <end position="282"/>
    </location>
</feature>
<comment type="similarity">
    <text evidence="2">Belongs to the ABC-2 integral membrane protein family.</text>
</comment>
<dbReference type="InterPro" id="IPR013525">
    <property type="entry name" value="ABC2_TM"/>
</dbReference>
<evidence type="ECO:0000256" key="4">
    <source>
        <dbReference type="ARBA" id="ARBA00022475"/>
    </source>
</evidence>
<evidence type="ECO:0000256" key="2">
    <source>
        <dbReference type="ARBA" id="ARBA00007783"/>
    </source>
</evidence>
<accession>A0AAI9SCE4</accession>
<dbReference type="InterPro" id="IPR047817">
    <property type="entry name" value="ABC2_TM_bact-type"/>
</dbReference>
<evidence type="ECO:0000256" key="8">
    <source>
        <dbReference type="SAM" id="Phobius"/>
    </source>
</evidence>
<keyword evidence="7 8" id="KW-0472">Membrane</keyword>
<evidence type="ECO:0000256" key="1">
    <source>
        <dbReference type="ARBA" id="ARBA00004651"/>
    </source>
</evidence>
<dbReference type="AlphaFoldDB" id="A0AAI9SCE4"/>
<evidence type="ECO:0000256" key="6">
    <source>
        <dbReference type="ARBA" id="ARBA00022989"/>
    </source>
</evidence>
<feature type="domain" description="ABC transmembrane type-2" evidence="9">
    <location>
        <begin position="141"/>
        <end position="370"/>
    </location>
</feature>
<feature type="transmembrane region" description="Helical" evidence="8">
    <location>
        <begin position="222"/>
        <end position="248"/>
    </location>
</feature>
<dbReference type="Pfam" id="PF12698">
    <property type="entry name" value="ABC2_membrane_3"/>
    <property type="match status" value="1"/>
</dbReference>
<dbReference type="GO" id="GO:0140359">
    <property type="term" value="F:ABC-type transporter activity"/>
    <property type="evidence" value="ECO:0007669"/>
    <property type="project" value="InterPro"/>
</dbReference>
<dbReference type="Proteomes" id="UP000469462">
    <property type="component" value="Unassembled WGS sequence"/>
</dbReference>
<evidence type="ECO:0000313" key="11">
    <source>
        <dbReference type="Proteomes" id="UP000469462"/>
    </source>
</evidence>
<keyword evidence="3" id="KW-0813">Transport</keyword>
<feature type="transmembrane region" description="Helical" evidence="8">
    <location>
        <begin position="348"/>
        <end position="367"/>
    </location>
</feature>
<keyword evidence="6 8" id="KW-1133">Transmembrane helix</keyword>
<reference evidence="10 11" key="1">
    <citation type="submission" date="2019-10" db="EMBL/GenBank/DDBJ databases">
        <title>Genome diversity of Sutterella seckii.</title>
        <authorList>
            <person name="Chaplin A.V."/>
            <person name="Sokolova S.R."/>
            <person name="Mosin K.A."/>
            <person name="Ivanova E.L."/>
            <person name="Kochetkova T.O."/>
            <person name="Goltsov A.Y."/>
            <person name="Trofimov D.Y."/>
            <person name="Efimov B.A."/>
        </authorList>
    </citation>
    <scope>NUCLEOTIDE SEQUENCE [LARGE SCALE GENOMIC DNA]</scope>
    <source>
        <strain evidence="10 11">ASD3426</strain>
    </source>
</reference>
<protein>
    <submittedName>
        <fullName evidence="10">ABC transporter permease</fullName>
    </submittedName>
</protein>
<dbReference type="InterPro" id="IPR051449">
    <property type="entry name" value="ABC-2_transporter_component"/>
</dbReference>
<feature type="transmembrane region" description="Helical" evidence="8">
    <location>
        <begin position="178"/>
        <end position="201"/>
    </location>
</feature>
<name>A0AAI9SCE4_9BURK</name>
<comment type="caution">
    <text evidence="10">The sequence shown here is derived from an EMBL/GenBank/DDBJ whole genome shotgun (WGS) entry which is preliminary data.</text>
</comment>
<dbReference type="PANTHER" id="PTHR30294">
    <property type="entry name" value="MEMBRANE COMPONENT OF ABC TRANSPORTER YHHJ-RELATED"/>
    <property type="match status" value="1"/>
</dbReference>
<evidence type="ECO:0000313" key="10">
    <source>
        <dbReference type="EMBL" id="KAB7651016.1"/>
    </source>
</evidence>
<proteinExistence type="inferred from homology"/>
<feature type="transmembrane region" description="Helical" evidence="8">
    <location>
        <begin position="289"/>
        <end position="312"/>
    </location>
</feature>
<keyword evidence="5 8" id="KW-0812">Transmembrane</keyword>
<evidence type="ECO:0000256" key="7">
    <source>
        <dbReference type="ARBA" id="ARBA00023136"/>
    </source>
</evidence>
<comment type="subcellular location">
    <subcellularLocation>
        <location evidence="1">Cell membrane</location>
        <topology evidence="1">Multi-pass membrane protein</topology>
    </subcellularLocation>
</comment>
<dbReference type="PANTHER" id="PTHR30294:SF44">
    <property type="entry name" value="MULTIDRUG ABC TRANSPORTER PERMEASE YBHR-RELATED"/>
    <property type="match status" value="1"/>
</dbReference>
<keyword evidence="4" id="KW-1003">Cell membrane</keyword>
<keyword evidence="11" id="KW-1185">Reference proteome</keyword>